<proteinExistence type="inferred from homology"/>
<dbReference type="GO" id="GO:0018189">
    <property type="term" value="P:pyrroloquinoline quinone biosynthetic process"/>
    <property type="evidence" value="ECO:0007669"/>
    <property type="project" value="UniProtKB-UniRule"/>
</dbReference>
<evidence type="ECO:0000256" key="2">
    <source>
        <dbReference type="ARBA" id="ARBA00008481"/>
    </source>
</evidence>
<dbReference type="NCBIfam" id="TIGR02108">
    <property type="entry name" value="PQQ_syn_pqqB"/>
    <property type="match status" value="1"/>
</dbReference>
<reference evidence="8" key="1">
    <citation type="submission" date="2014-04" db="EMBL/GenBank/DDBJ databases">
        <title>In planta biocontrol of soil-borne Fusarium wilt of banana through a plant endophytic bacterium, Burkholderia cenocepacia 869T2.</title>
        <authorList>
            <person name="Ho Y.-N."/>
            <person name="Chiang H.-M."/>
            <person name="Chao C.-P."/>
            <person name="Su C.-C."/>
            <person name="Hsu H.-F."/>
            <person name="Guo C.-T."/>
            <person name="Hsieh J.-L."/>
            <person name="Huang C.-C."/>
        </authorList>
    </citation>
    <scope>NUCLEOTIDE SEQUENCE [LARGE SCALE GENOMIC DNA]</scope>
    <source>
        <strain evidence="8">869T2</strain>
    </source>
</reference>
<protein>
    <recommendedName>
        <fullName evidence="3 6">Coenzyme PQQ synthesis protein B</fullName>
    </recommendedName>
    <alternativeName>
        <fullName evidence="6">Pyrroloquinoline quinone biosynthesis protein B</fullName>
    </alternativeName>
</protein>
<dbReference type="InterPro" id="IPR001279">
    <property type="entry name" value="Metallo-B-lactamas"/>
</dbReference>
<evidence type="ECO:0000313" key="8">
    <source>
        <dbReference type="EMBL" id="KEA61035.1"/>
    </source>
</evidence>
<dbReference type="EMBL" id="JJOA01000002">
    <property type="protein sequence ID" value="KEA61035.1"/>
    <property type="molecule type" value="Genomic_DNA"/>
</dbReference>
<comment type="similarity">
    <text evidence="2 6">Belongs to the PqqB family.</text>
</comment>
<comment type="function">
    <text evidence="6">May be involved in the transport of PQQ or its precursor to the periplasm.</text>
</comment>
<dbReference type="HAMAP" id="MF_00653">
    <property type="entry name" value="PQQ_syn_PqqB"/>
    <property type="match status" value="1"/>
</dbReference>
<dbReference type="CDD" id="cd16274">
    <property type="entry name" value="PQQB-like_MBL-fold"/>
    <property type="match status" value="1"/>
</dbReference>
<name>A0A071MK47_9BURK</name>
<evidence type="ECO:0000256" key="4">
    <source>
        <dbReference type="ARBA" id="ARBA00022448"/>
    </source>
</evidence>
<evidence type="ECO:0000256" key="5">
    <source>
        <dbReference type="ARBA" id="ARBA00022905"/>
    </source>
</evidence>
<dbReference type="OrthoDB" id="9778305at2"/>
<dbReference type="UniPathway" id="UPA00539"/>
<dbReference type="SUPFAM" id="SSF56281">
    <property type="entry name" value="Metallo-hydrolase/oxidoreductase"/>
    <property type="match status" value="1"/>
</dbReference>
<keyword evidence="5 6" id="KW-0884">PQQ biosynthesis</keyword>
<evidence type="ECO:0000256" key="6">
    <source>
        <dbReference type="HAMAP-Rule" id="MF_00653"/>
    </source>
</evidence>
<evidence type="ECO:0000259" key="7">
    <source>
        <dbReference type="Pfam" id="PF12706"/>
    </source>
</evidence>
<dbReference type="InterPro" id="IPR036866">
    <property type="entry name" value="RibonucZ/Hydroxyglut_hydro"/>
</dbReference>
<sequence length="307" mass="32405">MKIKILGSGAGGGLPQWNCNCANCRRARSGSGHVLSRTQSSIAVSDDGIDWVLVNASPDILSQLRAAPDLQPARAIRDSGIAAVVLCDAQIDHVTGLLMLRERSTPLPLYASAPVLDDLSTGLPLVPLLGHYCGVATHTIVPGEPFAVPAASGIRFTAIAVDSKPPPYSPRRASAAPGDNIALSIEDVASGRRAFYAPGLASVTDDVRAAMDGADLVLVDGTFWTGTEMIDLGLSGKHASDMGHLAQCAEHGRPGMIDWLDRLPARTRKVLTHINNTNPILDPHSVEHAHLRAHGIDVAHDGMQFQV</sequence>
<keyword evidence="4 6" id="KW-0813">Transport</keyword>
<gene>
    <name evidence="6" type="primary">pqqB</name>
    <name evidence="8" type="ORF">DT99_02685</name>
</gene>
<dbReference type="PANTHER" id="PTHR42663:SF7">
    <property type="entry name" value="COENZYME PQQ SYNTHESIS PROTEIN B"/>
    <property type="match status" value="1"/>
</dbReference>
<comment type="pathway">
    <text evidence="1 6">Cofactor biosynthesis; pyrroloquinoline quinone biosynthesis.</text>
</comment>
<dbReference type="PANTHER" id="PTHR42663">
    <property type="entry name" value="HYDROLASE C777.06C-RELATED-RELATED"/>
    <property type="match status" value="1"/>
</dbReference>
<organism evidence="8">
    <name type="scientific">Burkholderia cenocepacia</name>
    <dbReference type="NCBI Taxonomy" id="95486"/>
    <lineage>
        <taxon>Bacteria</taxon>
        <taxon>Pseudomonadati</taxon>
        <taxon>Pseudomonadota</taxon>
        <taxon>Betaproteobacteria</taxon>
        <taxon>Burkholderiales</taxon>
        <taxon>Burkholderiaceae</taxon>
        <taxon>Burkholderia</taxon>
        <taxon>Burkholderia cepacia complex</taxon>
    </lineage>
</organism>
<feature type="domain" description="Metallo-beta-lactamase" evidence="7">
    <location>
        <begin position="51"/>
        <end position="274"/>
    </location>
</feature>
<dbReference type="Gene3D" id="3.60.15.10">
    <property type="entry name" value="Ribonuclease Z/Hydroxyacylglutathione hydrolase-like"/>
    <property type="match status" value="1"/>
</dbReference>
<dbReference type="InterPro" id="IPR011842">
    <property type="entry name" value="PQQ_synth_PqqB"/>
</dbReference>
<accession>A0A071MK47</accession>
<dbReference type="Pfam" id="PF12706">
    <property type="entry name" value="Lactamase_B_2"/>
    <property type="match status" value="1"/>
</dbReference>
<comment type="caution">
    <text evidence="8">The sequence shown here is derived from an EMBL/GenBank/DDBJ whole genome shotgun (WGS) entry which is preliminary data.</text>
</comment>
<evidence type="ECO:0000256" key="3">
    <source>
        <dbReference type="ARBA" id="ARBA00015084"/>
    </source>
</evidence>
<dbReference type="AlphaFoldDB" id="A0A071MK47"/>
<evidence type="ECO:0000256" key="1">
    <source>
        <dbReference type="ARBA" id="ARBA00004886"/>
    </source>
</evidence>